<evidence type="ECO:0000256" key="1">
    <source>
        <dbReference type="SAM" id="MobiDB-lite"/>
    </source>
</evidence>
<feature type="region of interest" description="Disordered" evidence="1">
    <location>
        <begin position="1"/>
        <end position="179"/>
    </location>
</feature>
<gene>
    <name evidence="2" type="ORF">K452DRAFT_226694</name>
</gene>
<sequence length="323" mass="34591">MAEPQKKPDDATPAQRVEEIPDPDEDDLDDLDDVLDEFSATKLDDKPAAPAPANPAPAPAAQQSAAAPTLSAEPTDDDFAKQLQAGMAALLGDMGNSPEMQQQFESLLKELESEAPSAAAGQQQAGAESSATGASDAGASKGSGTKAGEDSFQEQIRKTMERMATSGQQADEAAAAKGDSADDILASMLAEMERGGFGGEGVGSDEDFSKMLMGMMEHLTNKDILYEPMKELDDKFPAWMEKNREKVKKEDLKRYEEQKTLVREITARFEAPGYSDDNPKDREYIVERMQKMQAAGSPPPDLVGDMSAAQEALGEMDSGCAQQ</sequence>
<dbReference type="Proteomes" id="UP000799438">
    <property type="component" value="Unassembled WGS sequence"/>
</dbReference>
<feature type="region of interest" description="Disordered" evidence="1">
    <location>
        <begin position="292"/>
        <end position="323"/>
    </location>
</feature>
<evidence type="ECO:0000313" key="2">
    <source>
        <dbReference type="EMBL" id="KAF2142348.1"/>
    </source>
</evidence>
<proteinExistence type="predicted"/>
<dbReference type="Gene3D" id="1.20.120.900">
    <property type="entry name" value="Pex19, mPTS binding domain"/>
    <property type="match status" value="1"/>
</dbReference>
<dbReference type="EMBL" id="ML995484">
    <property type="protein sequence ID" value="KAF2142348.1"/>
    <property type="molecule type" value="Genomic_DNA"/>
</dbReference>
<feature type="compositionally biased region" description="Pro residues" evidence="1">
    <location>
        <begin position="49"/>
        <end position="58"/>
    </location>
</feature>
<organism evidence="2 3">
    <name type="scientific">Aplosporella prunicola CBS 121167</name>
    <dbReference type="NCBI Taxonomy" id="1176127"/>
    <lineage>
        <taxon>Eukaryota</taxon>
        <taxon>Fungi</taxon>
        <taxon>Dikarya</taxon>
        <taxon>Ascomycota</taxon>
        <taxon>Pezizomycotina</taxon>
        <taxon>Dothideomycetes</taxon>
        <taxon>Dothideomycetes incertae sedis</taxon>
        <taxon>Botryosphaeriales</taxon>
        <taxon>Aplosporellaceae</taxon>
        <taxon>Aplosporella</taxon>
    </lineage>
</organism>
<dbReference type="Pfam" id="PF04614">
    <property type="entry name" value="Pex19"/>
    <property type="match status" value="1"/>
</dbReference>
<keyword evidence="3" id="KW-1185">Reference proteome</keyword>
<dbReference type="AlphaFoldDB" id="A0A6A6BFL4"/>
<name>A0A6A6BFL4_9PEZI</name>
<dbReference type="PANTHER" id="PTHR12774">
    <property type="entry name" value="PEROXISOMAL BIOGENESIS FACTOR 19"/>
    <property type="match status" value="1"/>
</dbReference>
<dbReference type="GO" id="GO:0033328">
    <property type="term" value="F:peroxisome membrane targeting sequence binding"/>
    <property type="evidence" value="ECO:0007669"/>
    <property type="project" value="TreeGrafter"/>
</dbReference>
<dbReference type="RefSeq" id="XP_033398060.1">
    <property type="nucleotide sequence ID" value="XM_033536848.1"/>
</dbReference>
<evidence type="ECO:0000313" key="3">
    <source>
        <dbReference type="Proteomes" id="UP000799438"/>
    </source>
</evidence>
<dbReference type="InterPro" id="IPR006708">
    <property type="entry name" value="Pex19"/>
</dbReference>
<feature type="compositionally biased region" description="Basic and acidic residues" evidence="1">
    <location>
        <begin position="1"/>
        <end position="10"/>
    </location>
</feature>
<protein>
    <recommendedName>
        <fullName evidence="4">Pex19-domain-containing protein</fullName>
    </recommendedName>
</protein>
<dbReference type="GO" id="GO:0045046">
    <property type="term" value="P:protein import into peroxisome membrane"/>
    <property type="evidence" value="ECO:0007669"/>
    <property type="project" value="TreeGrafter"/>
</dbReference>
<feature type="compositionally biased region" description="Low complexity" evidence="1">
    <location>
        <begin position="59"/>
        <end position="72"/>
    </location>
</feature>
<dbReference type="GeneID" id="54294344"/>
<feature type="compositionally biased region" description="Low complexity" evidence="1">
    <location>
        <begin position="164"/>
        <end position="178"/>
    </location>
</feature>
<feature type="compositionally biased region" description="Low complexity" evidence="1">
    <location>
        <begin position="114"/>
        <end position="146"/>
    </location>
</feature>
<accession>A0A6A6BFL4</accession>
<dbReference type="PANTHER" id="PTHR12774:SF2">
    <property type="entry name" value="PEROXISOMAL BIOGENESIS FACTOR 19"/>
    <property type="match status" value="1"/>
</dbReference>
<dbReference type="OrthoDB" id="21292at2759"/>
<dbReference type="GO" id="GO:0005778">
    <property type="term" value="C:peroxisomal membrane"/>
    <property type="evidence" value="ECO:0007669"/>
    <property type="project" value="TreeGrafter"/>
</dbReference>
<dbReference type="InterPro" id="IPR038322">
    <property type="entry name" value="Pex19_C_sf"/>
</dbReference>
<reference evidence="2" key="1">
    <citation type="journal article" date="2020" name="Stud. Mycol.">
        <title>101 Dothideomycetes genomes: a test case for predicting lifestyles and emergence of pathogens.</title>
        <authorList>
            <person name="Haridas S."/>
            <person name="Albert R."/>
            <person name="Binder M."/>
            <person name="Bloem J."/>
            <person name="Labutti K."/>
            <person name="Salamov A."/>
            <person name="Andreopoulos B."/>
            <person name="Baker S."/>
            <person name="Barry K."/>
            <person name="Bills G."/>
            <person name="Bluhm B."/>
            <person name="Cannon C."/>
            <person name="Castanera R."/>
            <person name="Culley D."/>
            <person name="Daum C."/>
            <person name="Ezra D."/>
            <person name="Gonzalez J."/>
            <person name="Henrissat B."/>
            <person name="Kuo A."/>
            <person name="Liang C."/>
            <person name="Lipzen A."/>
            <person name="Lutzoni F."/>
            <person name="Magnuson J."/>
            <person name="Mondo S."/>
            <person name="Nolan M."/>
            <person name="Ohm R."/>
            <person name="Pangilinan J."/>
            <person name="Park H.-J."/>
            <person name="Ramirez L."/>
            <person name="Alfaro M."/>
            <person name="Sun H."/>
            <person name="Tritt A."/>
            <person name="Yoshinaga Y."/>
            <person name="Zwiers L.-H."/>
            <person name="Turgeon B."/>
            <person name="Goodwin S."/>
            <person name="Spatafora J."/>
            <person name="Crous P."/>
            <person name="Grigoriev I."/>
        </authorList>
    </citation>
    <scope>NUCLEOTIDE SEQUENCE</scope>
    <source>
        <strain evidence="2">CBS 121167</strain>
    </source>
</reference>
<feature type="compositionally biased region" description="Acidic residues" evidence="1">
    <location>
        <begin position="20"/>
        <end position="36"/>
    </location>
</feature>
<evidence type="ECO:0008006" key="4">
    <source>
        <dbReference type="Google" id="ProtNLM"/>
    </source>
</evidence>